<feature type="chain" id="PRO_5045801171" evidence="1">
    <location>
        <begin position="25"/>
        <end position="83"/>
    </location>
</feature>
<feature type="signal peptide" evidence="1">
    <location>
        <begin position="1"/>
        <end position="24"/>
    </location>
</feature>
<organism evidence="2 3">
    <name type="scientific">Fusibacter bizertensis</name>
    <dbReference type="NCBI Taxonomy" id="1488331"/>
    <lineage>
        <taxon>Bacteria</taxon>
        <taxon>Bacillati</taxon>
        <taxon>Bacillota</taxon>
        <taxon>Clostridia</taxon>
        <taxon>Eubacteriales</taxon>
        <taxon>Eubacteriales Family XII. Incertae Sedis</taxon>
        <taxon>Fusibacter</taxon>
    </lineage>
</organism>
<comment type="caution">
    <text evidence="2">The sequence shown here is derived from an EMBL/GenBank/DDBJ whole genome shotgun (WGS) entry which is preliminary data.</text>
</comment>
<reference evidence="2 3" key="1">
    <citation type="submission" date="2023-04" db="EMBL/GenBank/DDBJ databases">
        <title>Fusibacter bizertensis strain WBS, isolated from littoral bottom sediments of the Arctic seas - biochemical and genomic analysis.</title>
        <authorList>
            <person name="Brioukhanov A.L."/>
        </authorList>
    </citation>
    <scope>NUCLEOTIDE SEQUENCE [LARGE SCALE GENOMIC DNA]</scope>
    <source>
        <strain evidence="2 3">WBS</strain>
    </source>
</reference>
<dbReference type="Proteomes" id="UP001158045">
    <property type="component" value="Unassembled WGS sequence"/>
</dbReference>
<gene>
    <name evidence="2" type="ORF">QE109_12690</name>
</gene>
<sequence length="83" mass="9055">MQHKRIKQMMSVVLAILISTGNTAGYAAITTSVREPASSSDVLKFISLYTTNVNQPLTQADHEGNTYQSVPYVPNEEGANIEL</sequence>
<evidence type="ECO:0000313" key="3">
    <source>
        <dbReference type="Proteomes" id="UP001158045"/>
    </source>
</evidence>
<accession>A0ABT6NF12</accession>
<name>A0ABT6NF12_9FIRM</name>
<evidence type="ECO:0000256" key="1">
    <source>
        <dbReference type="SAM" id="SignalP"/>
    </source>
</evidence>
<evidence type="ECO:0000313" key="2">
    <source>
        <dbReference type="EMBL" id="MDH8679010.1"/>
    </source>
</evidence>
<dbReference type="RefSeq" id="WP_281094906.1">
    <property type="nucleotide sequence ID" value="NZ_JARYZI010000008.1"/>
</dbReference>
<proteinExistence type="predicted"/>
<keyword evidence="3" id="KW-1185">Reference proteome</keyword>
<dbReference type="EMBL" id="JARYZI010000008">
    <property type="protein sequence ID" value="MDH8679010.1"/>
    <property type="molecule type" value="Genomic_DNA"/>
</dbReference>
<keyword evidence="1" id="KW-0732">Signal</keyword>
<protein>
    <submittedName>
        <fullName evidence="2">Uncharacterized protein</fullName>
    </submittedName>
</protein>